<keyword evidence="5" id="KW-0784">Thiamine biosynthesis</keyword>
<feature type="region of interest" description="Disordered" evidence="6">
    <location>
        <begin position="269"/>
        <end position="336"/>
    </location>
</feature>
<keyword evidence="8" id="KW-0808">Transferase</keyword>
<dbReference type="PANTHER" id="PTHR20858:SF17">
    <property type="entry name" value="HYDROXYMETHYLPYRIMIDINE_PHOSPHOMETHYLPYRIMIDINE KINASE THI20-RELATED"/>
    <property type="match status" value="1"/>
</dbReference>
<sequence length="336" mass="32666">MTPPVVLTVAGSDSGAGAGIQADLKVFAALGVYGTSVITAVTAQNTHQVRAVFPVAAAMVTEQLTALAGDLPPVAVKTGMLGDAAVAAAVAAAARAGLLPNLVVDPVLVSTSGARLGVVDAIERLLPYALVATPNRAEAAAILGRPVAGPDEMAEAARQLGTGGPRYVVVTGGDVDDSGLATGGGEAFGGAVDALWTGTEVRLLRRPWVPTRNTHGTGCSFSAAIAARLALGDQVPDAVAFAKEYVTRALLGARTWSLGSGHGPLDHFGWSDAAAGGSSSPGATDSPSESGPTGGSGPPSGSGPSGGSDSPSGSGPLGGSGPPSGFGSSSTGRLLS</sequence>
<comment type="catalytic activity">
    <reaction evidence="1">
        <text>4-amino-5-hydroxymethyl-2-methylpyrimidine + ATP = 4-amino-2-methyl-5-(phosphooxymethyl)pyrimidine + ADP + H(+)</text>
        <dbReference type="Rhea" id="RHEA:23096"/>
        <dbReference type="ChEBI" id="CHEBI:15378"/>
        <dbReference type="ChEBI" id="CHEBI:16892"/>
        <dbReference type="ChEBI" id="CHEBI:30616"/>
        <dbReference type="ChEBI" id="CHEBI:58354"/>
        <dbReference type="ChEBI" id="CHEBI:456216"/>
        <dbReference type="EC" id="2.7.1.49"/>
    </reaction>
</comment>
<evidence type="ECO:0000256" key="2">
    <source>
        <dbReference type="ARBA" id="ARBA00000565"/>
    </source>
</evidence>
<feature type="compositionally biased region" description="Gly residues" evidence="6">
    <location>
        <begin position="292"/>
        <end position="306"/>
    </location>
</feature>
<dbReference type="InterPro" id="IPR013749">
    <property type="entry name" value="PM/HMP-P_kinase-1"/>
</dbReference>
<evidence type="ECO:0000256" key="1">
    <source>
        <dbReference type="ARBA" id="ARBA00000151"/>
    </source>
</evidence>
<feature type="compositionally biased region" description="Low complexity" evidence="6">
    <location>
        <begin position="325"/>
        <end position="336"/>
    </location>
</feature>
<evidence type="ECO:0000256" key="3">
    <source>
        <dbReference type="ARBA" id="ARBA00003848"/>
    </source>
</evidence>
<dbReference type="InterPro" id="IPR029056">
    <property type="entry name" value="Ribokinase-like"/>
</dbReference>
<dbReference type="SUPFAM" id="SSF53613">
    <property type="entry name" value="Ribokinase-like"/>
    <property type="match status" value="1"/>
</dbReference>
<feature type="compositionally biased region" description="Gly residues" evidence="6">
    <location>
        <begin position="315"/>
        <end position="324"/>
    </location>
</feature>
<dbReference type="NCBIfam" id="TIGR00097">
    <property type="entry name" value="HMP-P_kinase"/>
    <property type="match status" value="1"/>
</dbReference>
<protein>
    <submittedName>
        <fullName evidence="8">Hydroxymethylpyrimidine/phosphomethylpyrimidine kinase</fullName>
    </submittedName>
</protein>
<dbReference type="GO" id="GO:0016301">
    <property type="term" value="F:kinase activity"/>
    <property type="evidence" value="ECO:0007669"/>
    <property type="project" value="UniProtKB-KW"/>
</dbReference>
<name>A0ABQ4E4K0_9ACTN</name>
<reference evidence="8 9" key="1">
    <citation type="submission" date="2021-01" db="EMBL/GenBank/DDBJ databases">
        <title>Whole genome shotgun sequence of Plantactinospora endophytica NBRC 110450.</title>
        <authorList>
            <person name="Komaki H."/>
            <person name="Tamura T."/>
        </authorList>
    </citation>
    <scope>NUCLEOTIDE SEQUENCE [LARGE SCALE GENOMIC DNA]</scope>
    <source>
        <strain evidence="8 9">NBRC 110450</strain>
    </source>
</reference>
<evidence type="ECO:0000313" key="8">
    <source>
        <dbReference type="EMBL" id="GIG89639.1"/>
    </source>
</evidence>
<organism evidence="8 9">
    <name type="scientific">Plantactinospora endophytica</name>
    <dbReference type="NCBI Taxonomy" id="673535"/>
    <lineage>
        <taxon>Bacteria</taxon>
        <taxon>Bacillati</taxon>
        <taxon>Actinomycetota</taxon>
        <taxon>Actinomycetes</taxon>
        <taxon>Micromonosporales</taxon>
        <taxon>Micromonosporaceae</taxon>
        <taxon>Plantactinospora</taxon>
    </lineage>
</organism>
<dbReference type="Gene3D" id="3.40.1190.20">
    <property type="match status" value="1"/>
</dbReference>
<dbReference type="CDD" id="cd01169">
    <property type="entry name" value="HMPP_kinase"/>
    <property type="match status" value="1"/>
</dbReference>
<gene>
    <name evidence="8" type="ORF">Pen02_45750</name>
</gene>
<dbReference type="InterPro" id="IPR004399">
    <property type="entry name" value="HMP/HMP-P_kinase_dom"/>
</dbReference>
<feature type="compositionally biased region" description="Low complexity" evidence="6">
    <location>
        <begin position="270"/>
        <end position="291"/>
    </location>
</feature>
<comment type="function">
    <text evidence="3">Catalyzes the phosphorylation of hydroxymethylpyrimidine phosphate (HMP-P) to HMP-PP, and of HMP to HMP-P.</text>
</comment>
<evidence type="ECO:0000313" key="9">
    <source>
        <dbReference type="Proteomes" id="UP000646749"/>
    </source>
</evidence>
<comment type="pathway">
    <text evidence="4">Cofactor biosynthesis; thiamine diphosphate biosynthesis; 4-amino-2-methyl-5-diphosphomethylpyrimidine from 5-amino-1-(5-phospho-D-ribosyl)imidazole: step 3/3.</text>
</comment>
<evidence type="ECO:0000256" key="4">
    <source>
        <dbReference type="ARBA" id="ARBA00004769"/>
    </source>
</evidence>
<evidence type="ECO:0000256" key="5">
    <source>
        <dbReference type="ARBA" id="ARBA00022977"/>
    </source>
</evidence>
<comment type="caution">
    <text evidence="8">The sequence shown here is derived from an EMBL/GenBank/DDBJ whole genome shotgun (WGS) entry which is preliminary data.</text>
</comment>
<dbReference type="EMBL" id="BONW01000021">
    <property type="protein sequence ID" value="GIG89639.1"/>
    <property type="molecule type" value="Genomic_DNA"/>
</dbReference>
<evidence type="ECO:0000256" key="6">
    <source>
        <dbReference type="SAM" id="MobiDB-lite"/>
    </source>
</evidence>
<dbReference type="Proteomes" id="UP000646749">
    <property type="component" value="Unassembled WGS sequence"/>
</dbReference>
<proteinExistence type="predicted"/>
<accession>A0ABQ4E4K0</accession>
<dbReference type="PANTHER" id="PTHR20858">
    <property type="entry name" value="PHOSPHOMETHYLPYRIMIDINE KINASE"/>
    <property type="match status" value="1"/>
</dbReference>
<keyword evidence="8" id="KW-0418">Kinase</keyword>
<keyword evidence="9" id="KW-1185">Reference proteome</keyword>
<dbReference type="Pfam" id="PF08543">
    <property type="entry name" value="Phos_pyr_kin"/>
    <property type="match status" value="1"/>
</dbReference>
<feature type="domain" description="Pyridoxamine kinase/Phosphomethylpyrimidine kinase" evidence="7">
    <location>
        <begin position="13"/>
        <end position="266"/>
    </location>
</feature>
<comment type="catalytic activity">
    <reaction evidence="2">
        <text>4-amino-2-methyl-5-(phosphooxymethyl)pyrimidine + ATP = 4-amino-2-methyl-5-(diphosphooxymethyl)pyrimidine + ADP</text>
        <dbReference type="Rhea" id="RHEA:19893"/>
        <dbReference type="ChEBI" id="CHEBI:30616"/>
        <dbReference type="ChEBI" id="CHEBI:57841"/>
        <dbReference type="ChEBI" id="CHEBI:58354"/>
        <dbReference type="ChEBI" id="CHEBI:456216"/>
        <dbReference type="EC" id="2.7.4.7"/>
    </reaction>
</comment>
<evidence type="ECO:0000259" key="7">
    <source>
        <dbReference type="Pfam" id="PF08543"/>
    </source>
</evidence>